<dbReference type="EMBL" id="SVNY01000005">
    <property type="protein sequence ID" value="MBE6833911.1"/>
    <property type="molecule type" value="Genomic_DNA"/>
</dbReference>
<dbReference type="PANTHER" id="PTHR42842">
    <property type="entry name" value="FAD/NAD(P)-BINDING OXIDOREDUCTASE"/>
    <property type="match status" value="1"/>
</dbReference>
<feature type="domain" description="FAD-binding" evidence="1">
    <location>
        <begin position="98"/>
        <end position="262"/>
    </location>
</feature>
<evidence type="ECO:0000313" key="3">
    <source>
        <dbReference type="EMBL" id="MBE6833911.1"/>
    </source>
</evidence>
<dbReference type="InterPro" id="IPR036188">
    <property type="entry name" value="FAD/NAD-bd_sf"/>
</dbReference>
<dbReference type="RefSeq" id="WP_326840585.1">
    <property type="nucleotide sequence ID" value="NZ_SVNY01000005.1"/>
</dbReference>
<evidence type="ECO:0000259" key="2">
    <source>
        <dbReference type="Pfam" id="PF21688"/>
    </source>
</evidence>
<dbReference type="GO" id="GO:0071949">
    <property type="term" value="F:FAD binding"/>
    <property type="evidence" value="ECO:0007669"/>
    <property type="project" value="InterPro"/>
</dbReference>
<dbReference type="Proteomes" id="UP000754750">
    <property type="component" value="Unassembled WGS sequence"/>
</dbReference>
<dbReference type="Gene3D" id="3.50.50.60">
    <property type="entry name" value="FAD/NAD(P)-binding domain"/>
    <property type="match status" value="2"/>
</dbReference>
<gene>
    <name evidence="3" type="ORF">E7512_10085</name>
</gene>
<proteinExistence type="predicted"/>
<dbReference type="PIRSF" id="PIRSF038984">
    <property type="entry name" value="FAD_binding_protein"/>
    <property type="match status" value="1"/>
</dbReference>
<protein>
    <recommendedName>
        <fullName evidence="5">FAD dependent oxidoreductase</fullName>
    </recommendedName>
</protein>
<dbReference type="SUPFAM" id="SSF51905">
    <property type="entry name" value="FAD/NAD(P)-binding domain"/>
    <property type="match status" value="1"/>
</dbReference>
<dbReference type="Pfam" id="PF01494">
    <property type="entry name" value="FAD_binding_3"/>
    <property type="match status" value="1"/>
</dbReference>
<dbReference type="AlphaFoldDB" id="A0A928Q4F5"/>
<dbReference type="PANTHER" id="PTHR42842:SF3">
    <property type="entry name" value="FAD_NAD(P)-BINDING OXIDOREDUCTASE FAMILY PROTEIN"/>
    <property type="match status" value="1"/>
</dbReference>
<dbReference type="InterPro" id="IPR002938">
    <property type="entry name" value="FAD-bd"/>
</dbReference>
<dbReference type="Pfam" id="PF21688">
    <property type="entry name" value="FAD-depend_C"/>
    <property type="match status" value="1"/>
</dbReference>
<dbReference type="InterPro" id="IPR028348">
    <property type="entry name" value="FAD-binding_protein"/>
</dbReference>
<organism evidence="3 4">
    <name type="scientific">Faecalispora sporosphaeroides</name>
    <dbReference type="NCBI Taxonomy" id="1549"/>
    <lineage>
        <taxon>Bacteria</taxon>
        <taxon>Bacillati</taxon>
        <taxon>Bacillota</taxon>
        <taxon>Clostridia</taxon>
        <taxon>Eubacteriales</taxon>
        <taxon>Oscillospiraceae</taxon>
        <taxon>Faecalispora</taxon>
    </lineage>
</organism>
<evidence type="ECO:0000259" key="1">
    <source>
        <dbReference type="Pfam" id="PF01494"/>
    </source>
</evidence>
<name>A0A928Q4F5_9FIRM</name>
<accession>A0A928Q4F5</accession>
<evidence type="ECO:0008006" key="5">
    <source>
        <dbReference type="Google" id="ProtNLM"/>
    </source>
</evidence>
<reference evidence="3" key="1">
    <citation type="submission" date="2019-04" db="EMBL/GenBank/DDBJ databases">
        <title>Evolution of Biomass-Degrading Anaerobic Consortia Revealed by Metagenomics.</title>
        <authorList>
            <person name="Peng X."/>
        </authorList>
    </citation>
    <scope>NUCLEOTIDE SEQUENCE</scope>
    <source>
        <strain evidence="3">SIG551</strain>
    </source>
</reference>
<feature type="domain" description="FAD-dependent protein C-terminal" evidence="2">
    <location>
        <begin position="283"/>
        <end position="478"/>
    </location>
</feature>
<evidence type="ECO:0000313" key="4">
    <source>
        <dbReference type="Proteomes" id="UP000754750"/>
    </source>
</evidence>
<dbReference type="InterPro" id="IPR049516">
    <property type="entry name" value="FAD-depend_C"/>
</dbReference>
<dbReference type="Gene3D" id="3.30.70.2700">
    <property type="match status" value="1"/>
</dbReference>
<comment type="caution">
    <text evidence="3">The sequence shown here is derived from an EMBL/GenBank/DDBJ whole genome shotgun (WGS) entry which is preliminary data.</text>
</comment>
<sequence length="530" mass="56419">MIRISEIALPLSAGEEELVRQAADRLSLPEQRIRSLQILKKSVDARKKQDIHFQYTVGVTLEGGEEAVLSRCGGAKVSHLQPYRYELPPCRGLGKRPVVVGFGPAGMFAALILAQAGQRPTVIERGADADKRTQQVDAFWKSGVLNSDSNVQFGEGGAGTFSDGKLNTGTKDGRAGKVFEELVRAGAPKEILYEAKPHVGTDLLPGIVKKIRGQIIELGGEIRFETKLVKIVSVQGRVTGVVVEHDGVRQQLDAHHVILAVGHSARDTFETLLEQGVAMEQKPFSIGARIEHPQAAVNRAQYGAFAEHPALGAADYKLAVHLENGRGVYTFCMCPGGQVVAAASEPGRLVTNGMSRWARDGKNANSALLVGVSSADFESTHPLAGMWFQRRWEEAAFHLGGGDYRAPAQRVGDFLKGKASDSFGTAPSYQPGVVPADLAGCLPPYAAESMRQGILLMDRRLRGFAHPDAVLTGVETRSSSPVRLTRGADGQSVTLGGLYPCGEGAGYAGGIVSAAVDGIRSAEAVLTSPE</sequence>